<dbReference type="GO" id="GO:0004301">
    <property type="term" value="F:epoxide hydrolase activity"/>
    <property type="evidence" value="ECO:0007669"/>
    <property type="project" value="TreeGrafter"/>
</dbReference>
<keyword evidence="2" id="KW-0058">Aromatic hydrocarbons catabolism</keyword>
<gene>
    <name evidence="6" type="ORF">AURDEDRAFT_109052</name>
</gene>
<dbReference type="InterPro" id="IPR016292">
    <property type="entry name" value="Epoxide_hydrolase"/>
</dbReference>
<organism evidence="6 7">
    <name type="scientific">Auricularia subglabra (strain TFB-10046 / SS5)</name>
    <name type="common">White-rot fungus</name>
    <name type="synonym">Auricularia delicata (strain TFB10046)</name>
    <dbReference type="NCBI Taxonomy" id="717982"/>
    <lineage>
        <taxon>Eukaryota</taxon>
        <taxon>Fungi</taxon>
        <taxon>Dikarya</taxon>
        <taxon>Basidiomycota</taxon>
        <taxon>Agaricomycotina</taxon>
        <taxon>Agaricomycetes</taxon>
        <taxon>Auriculariales</taxon>
        <taxon>Auriculariaceae</taxon>
        <taxon>Auricularia</taxon>
    </lineage>
</organism>
<dbReference type="PANTHER" id="PTHR21661:SF35">
    <property type="entry name" value="EPOXIDE HYDROLASE"/>
    <property type="match status" value="1"/>
</dbReference>
<dbReference type="OrthoDB" id="7130006at2759"/>
<dbReference type="Proteomes" id="UP000006514">
    <property type="component" value="Unassembled WGS sequence"/>
</dbReference>
<keyword evidence="3 6" id="KW-0378">Hydrolase</keyword>
<evidence type="ECO:0000256" key="3">
    <source>
        <dbReference type="ARBA" id="ARBA00022801"/>
    </source>
</evidence>
<evidence type="ECO:0000256" key="2">
    <source>
        <dbReference type="ARBA" id="ARBA00022797"/>
    </source>
</evidence>
<sequence length="423" mass="47073">MPPASPPRLLRISFAQADVERMMTLVENTMLPEEPPFPEASSTWTSGMNLPWLKTVREQWLREFSVDEFERKLNLWPHYMALFDDENVDLHFVHAKSSKPDAIPLLLLHGWPGSSHDFHKVVEPLTNPSNPTAPSFHVVVPSIPGYAFSTWPHRPSFTIVDISNLYHRLMAETLGYNNYAVQGGDWGSLIARIMVSSPKIAPHVRIAHLNIYSVVPTSAQVIQALQALVPSFLSCIPGYTTLVNLLSSTLNSLLFTPAEQRGIASAVAYGRTGNGYFHLQSTKPLTIGYALVDSPVGLLAYMGDKFYDWSDPAHLDTRDLIETVALYYLTRSFHTSVLAYQLSHEVAMSLVFQPGQWTAAAGTAIGYSSYPYEIGIAPRMLVRGMGRVVMYKEHSYGGHFAALDNPTAFVKDLRELAAGHWAQ</sequence>
<dbReference type="PIRSF" id="PIRSF001112">
    <property type="entry name" value="Epoxide_hydrolase"/>
    <property type="match status" value="1"/>
</dbReference>
<accession>J0WRG6</accession>
<evidence type="ECO:0000256" key="1">
    <source>
        <dbReference type="ARBA" id="ARBA00010088"/>
    </source>
</evidence>
<dbReference type="PANTHER" id="PTHR21661">
    <property type="entry name" value="EPOXIDE HYDROLASE 1-RELATED"/>
    <property type="match status" value="1"/>
</dbReference>
<name>J0WRG6_AURST</name>
<evidence type="ECO:0000256" key="4">
    <source>
        <dbReference type="PIRSR" id="PIRSR001112-1"/>
    </source>
</evidence>
<feature type="active site" description="Nucleophile" evidence="4">
    <location>
        <position position="185"/>
    </location>
</feature>
<dbReference type="Pfam" id="PF06441">
    <property type="entry name" value="EHN"/>
    <property type="match status" value="1"/>
</dbReference>
<dbReference type="InterPro" id="IPR010497">
    <property type="entry name" value="Epoxide_hydro_N"/>
</dbReference>
<dbReference type="Gene3D" id="3.40.50.1820">
    <property type="entry name" value="alpha/beta hydrolase"/>
    <property type="match status" value="1"/>
</dbReference>
<dbReference type="OMA" id="NDWKSGN"/>
<dbReference type="AlphaFoldDB" id="J0WRG6"/>
<dbReference type="PRINTS" id="PR00412">
    <property type="entry name" value="EPOXHYDRLASE"/>
</dbReference>
<dbReference type="KEGG" id="adl:AURDEDRAFT_109052"/>
<evidence type="ECO:0000259" key="5">
    <source>
        <dbReference type="Pfam" id="PF06441"/>
    </source>
</evidence>
<feature type="domain" description="Epoxide hydrolase N-terminal" evidence="5">
    <location>
        <begin position="10"/>
        <end position="118"/>
    </location>
</feature>
<reference evidence="7" key="1">
    <citation type="journal article" date="2012" name="Science">
        <title>The Paleozoic origin of enzymatic lignin decomposition reconstructed from 31 fungal genomes.</title>
        <authorList>
            <person name="Floudas D."/>
            <person name="Binder M."/>
            <person name="Riley R."/>
            <person name="Barry K."/>
            <person name="Blanchette R.A."/>
            <person name="Henrissat B."/>
            <person name="Martinez A.T."/>
            <person name="Otillar R."/>
            <person name="Spatafora J.W."/>
            <person name="Yadav J.S."/>
            <person name="Aerts A."/>
            <person name="Benoit I."/>
            <person name="Boyd A."/>
            <person name="Carlson A."/>
            <person name="Copeland A."/>
            <person name="Coutinho P.M."/>
            <person name="de Vries R.P."/>
            <person name="Ferreira P."/>
            <person name="Findley K."/>
            <person name="Foster B."/>
            <person name="Gaskell J."/>
            <person name="Glotzer D."/>
            <person name="Gorecki P."/>
            <person name="Heitman J."/>
            <person name="Hesse C."/>
            <person name="Hori C."/>
            <person name="Igarashi K."/>
            <person name="Jurgens J.A."/>
            <person name="Kallen N."/>
            <person name="Kersten P."/>
            <person name="Kohler A."/>
            <person name="Kuees U."/>
            <person name="Kumar T.K.A."/>
            <person name="Kuo A."/>
            <person name="LaButti K."/>
            <person name="Larrondo L.F."/>
            <person name="Lindquist E."/>
            <person name="Ling A."/>
            <person name="Lombard V."/>
            <person name="Lucas S."/>
            <person name="Lundell T."/>
            <person name="Martin R."/>
            <person name="McLaughlin D.J."/>
            <person name="Morgenstern I."/>
            <person name="Morin E."/>
            <person name="Murat C."/>
            <person name="Nagy L.G."/>
            <person name="Nolan M."/>
            <person name="Ohm R.A."/>
            <person name="Patyshakuliyeva A."/>
            <person name="Rokas A."/>
            <person name="Ruiz-Duenas F.J."/>
            <person name="Sabat G."/>
            <person name="Salamov A."/>
            <person name="Samejima M."/>
            <person name="Schmutz J."/>
            <person name="Slot J.C."/>
            <person name="St John F."/>
            <person name="Stenlid J."/>
            <person name="Sun H."/>
            <person name="Sun S."/>
            <person name="Syed K."/>
            <person name="Tsang A."/>
            <person name="Wiebenga A."/>
            <person name="Young D."/>
            <person name="Pisabarro A."/>
            <person name="Eastwood D.C."/>
            <person name="Martin F."/>
            <person name="Cullen D."/>
            <person name="Grigoriev I.V."/>
            <person name="Hibbett D.S."/>
        </authorList>
    </citation>
    <scope>NUCLEOTIDE SEQUENCE [LARGE SCALE GENOMIC DNA]</scope>
    <source>
        <strain evidence="7">TFB10046</strain>
    </source>
</reference>
<dbReference type="EMBL" id="JH687895">
    <property type="protein sequence ID" value="EJD35290.1"/>
    <property type="molecule type" value="Genomic_DNA"/>
</dbReference>
<evidence type="ECO:0000313" key="6">
    <source>
        <dbReference type="EMBL" id="EJD35290.1"/>
    </source>
</evidence>
<feature type="active site" description="Proton acceptor" evidence="4">
    <location>
        <position position="399"/>
    </location>
</feature>
<dbReference type="GO" id="GO:0097176">
    <property type="term" value="P:epoxide metabolic process"/>
    <property type="evidence" value="ECO:0007669"/>
    <property type="project" value="TreeGrafter"/>
</dbReference>
<dbReference type="InterPro" id="IPR000639">
    <property type="entry name" value="Epox_hydrolase-like"/>
</dbReference>
<proteinExistence type="inferred from homology"/>
<dbReference type="InParanoid" id="J0WRG6"/>
<dbReference type="InterPro" id="IPR029058">
    <property type="entry name" value="AB_hydrolase_fold"/>
</dbReference>
<keyword evidence="7" id="KW-1185">Reference proteome</keyword>
<evidence type="ECO:0000313" key="7">
    <source>
        <dbReference type="Proteomes" id="UP000006514"/>
    </source>
</evidence>
<protein>
    <submittedName>
        <fullName evidence="6">Alpha/beta-hydrolase</fullName>
    </submittedName>
</protein>
<feature type="active site" description="Proton donor" evidence="4">
    <location>
        <position position="340"/>
    </location>
</feature>
<comment type="similarity">
    <text evidence="1">Belongs to the peptidase S33 family.</text>
</comment>
<dbReference type="SUPFAM" id="SSF53474">
    <property type="entry name" value="alpha/beta-Hydrolases"/>
    <property type="match status" value="1"/>
</dbReference>
<dbReference type="eggNOG" id="KOG2565">
    <property type="taxonomic scope" value="Eukaryota"/>
</dbReference>